<keyword evidence="2" id="KW-1003">Cell membrane</keyword>
<evidence type="ECO:0000313" key="7">
    <source>
        <dbReference type="EMBL" id="HFI92036.1"/>
    </source>
</evidence>
<accession>A0A7V2ZL60</accession>
<protein>
    <submittedName>
        <fullName evidence="7">YjgP/YjgQ family permease</fullName>
    </submittedName>
</protein>
<name>A0A7V2ZL60_9BACT</name>
<dbReference type="InterPro" id="IPR005495">
    <property type="entry name" value="LptG/LptF_permease"/>
</dbReference>
<keyword evidence="5 6" id="KW-0472">Membrane</keyword>
<dbReference type="PANTHER" id="PTHR33529:SF8">
    <property type="entry name" value="PERMEASE, YJGP_YJGQ FAMILY"/>
    <property type="match status" value="1"/>
</dbReference>
<dbReference type="EMBL" id="DSUJ01000008">
    <property type="protein sequence ID" value="HFI92036.1"/>
    <property type="molecule type" value="Genomic_DNA"/>
</dbReference>
<dbReference type="Pfam" id="PF03739">
    <property type="entry name" value="LptF_LptG"/>
    <property type="match status" value="1"/>
</dbReference>
<comment type="caution">
    <text evidence="7">The sequence shown here is derived from an EMBL/GenBank/DDBJ whole genome shotgun (WGS) entry which is preliminary data.</text>
</comment>
<dbReference type="GO" id="GO:0043190">
    <property type="term" value="C:ATP-binding cassette (ABC) transporter complex"/>
    <property type="evidence" value="ECO:0007669"/>
    <property type="project" value="TreeGrafter"/>
</dbReference>
<feature type="transmembrane region" description="Helical" evidence="6">
    <location>
        <begin position="339"/>
        <end position="358"/>
    </location>
</feature>
<feature type="transmembrane region" description="Helical" evidence="6">
    <location>
        <begin position="281"/>
        <end position="299"/>
    </location>
</feature>
<gene>
    <name evidence="7" type="ORF">ENS31_11010</name>
</gene>
<keyword evidence="4 6" id="KW-1133">Transmembrane helix</keyword>
<dbReference type="GO" id="GO:0015920">
    <property type="term" value="P:lipopolysaccharide transport"/>
    <property type="evidence" value="ECO:0007669"/>
    <property type="project" value="TreeGrafter"/>
</dbReference>
<reference evidence="7" key="1">
    <citation type="journal article" date="2020" name="mSystems">
        <title>Genome- and Community-Level Interaction Insights into Carbon Utilization and Element Cycling Functions of Hydrothermarchaeota in Hydrothermal Sediment.</title>
        <authorList>
            <person name="Zhou Z."/>
            <person name="Liu Y."/>
            <person name="Xu W."/>
            <person name="Pan J."/>
            <person name="Luo Z.H."/>
            <person name="Li M."/>
        </authorList>
    </citation>
    <scope>NUCLEOTIDE SEQUENCE [LARGE SCALE GENOMIC DNA]</scope>
    <source>
        <strain evidence="7">SpSt-479</strain>
    </source>
</reference>
<comment type="subcellular location">
    <subcellularLocation>
        <location evidence="1">Cell membrane</location>
        <topology evidence="1">Multi-pass membrane protein</topology>
    </subcellularLocation>
</comment>
<feature type="transmembrane region" description="Helical" evidence="6">
    <location>
        <begin position="14"/>
        <end position="32"/>
    </location>
</feature>
<evidence type="ECO:0000256" key="3">
    <source>
        <dbReference type="ARBA" id="ARBA00022692"/>
    </source>
</evidence>
<keyword evidence="3 6" id="KW-0812">Transmembrane</keyword>
<evidence type="ECO:0000256" key="1">
    <source>
        <dbReference type="ARBA" id="ARBA00004651"/>
    </source>
</evidence>
<organism evidence="7">
    <name type="scientific">Ignavibacterium album</name>
    <dbReference type="NCBI Taxonomy" id="591197"/>
    <lineage>
        <taxon>Bacteria</taxon>
        <taxon>Pseudomonadati</taxon>
        <taxon>Ignavibacteriota</taxon>
        <taxon>Ignavibacteria</taxon>
        <taxon>Ignavibacteriales</taxon>
        <taxon>Ignavibacteriaceae</taxon>
        <taxon>Ignavibacterium</taxon>
    </lineage>
</organism>
<feature type="transmembrane region" description="Helical" evidence="6">
    <location>
        <begin position="306"/>
        <end position="327"/>
    </location>
</feature>
<dbReference type="PANTHER" id="PTHR33529">
    <property type="entry name" value="SLR0882 PROTEIN-RELATED"/>
    <property type="match status" value="1"/>
</dbReference>
<feature type="transmembrane region" description="Helical" evidence="6">
    <location>
        <begin position="52"/>
        <end position="77"/>
    </location>
</feature>
<sequence>MRIKILDRYLIKQFLQTILFGLLAFTLIFVVIDAMENLDDFIDQSVPTIKILHYYFVFSPEIIRLMTPVAVLFAALFTAGKAANLSELTAIKASGVSLFRFMLPFIVTTFFISIFSIYFGGYLVPMANKTKIHIEQVYLKKNLSFAESNIYFQDSKTRIISISYFDSERNRANRVSIQDFSSEDLTRMVRRIDAVFLQYDSTKKTWIADNGVERIFYPDKQEAKYFNQLEINNLNFLPDDLTTKQRKTSEMNLTELRELINSQLRAGNDPTSTLIEYHSRFAFAATSLIVVLFGLPISANKRKGGLAAQVGLNILVTFLYLVFMKISQAFGKNGSLDPVLTAWFANIIFLAAAVYNLYRARL</sequence>
<proteinExistence type="predicted"/>
<evidence type="ECO:0000256" key="4">
    <source>
        <dbReference type="ARBA" id="ARBA00022989"/>
    </source>
</evidence>
<evidence type="ECO:0000256" key="2">
    <source>
        <dbReference type="ARBA" id="ARBA00022475"/>
    </source>
</evidence>
<evidence type="ECO:0000256" key="5">
    <source>
        <dbReference type="ARBA" id="ARBA00023136"/>
    </source>
</evidence>
<feature type="transmembrane region" description="Helical" evidence="6">
    <location>
        <begin position="98"/>
        <end position="119"/>
    </location>
</feature>
<evidence type="ECO:0000256" key="6">
    <source>
        <dbReference type="SAM" id="Phobius"/>
    </source>
</evidence>
<dbReference type="AlphaFoldDB" id="A0A7V2ZL60"/>